<evidence type="ECO:0000259" key="4">
    <source>
        <dbReference type="Pfam" id="PF13511"/>
    </source>
</evidence>
<dbReference type="EMBL" id="JARJLM010000130">
    <property type="protein sequence ID" value="MDF3832783.1"/>
    <property type="molecule type" value="Genomic_DNA"/>
</dbReference>
<evidence type="ECO:0000256" key="2">
    <source>
        <dbReference type="SAM" id="SignalP"/>
    </source>
</evidence>
<evidence type="ECO:0000313" key="5">
    <source>
        <dbReference type="EMBL" id="MDF3832783.1"/>
    </source>
</evidence>
<dbReference type="InterPro" id="IPR025392">
    <property type="entry name" value="DUF4124"/>
</dbReference>
<dbReference type="InterPro" id="IPR000189">
    <property type="entry name" value="Transglyc_AS"/>
</dbReference>
<feature type="signal peptide" evidence="2">
    <location>
        <begin position="1"/>
        <end position="32"/>
    </location>
</feature>
<organism evidence="5 6">
    <name type="scientific">Cupriavidus basilensis</name>
    <dbReference type="NCBI Taxonomy" id="68895"/>
    <lineage>
        <taxon>Bacteria</taxon>
        <taxon>Pseudomonadati</taxon>
        <taxon>Pseudomonadota</taxon>
        <taxon>Betaproteobacteria</taxon>
        <taxon>Burkholderiales</taxon>
        <taxon>Burkholderiaceae</taxon>
        <taxon>Cupriavidus</taxon>
    </lineage>
</organism>
<protein>
    <submittedName>
        <fullName evidence="5">Transglycosylase SLT domain-containing protein</fullName>
    </submittedName>
</protein>
<reference evidence="5 6" key="1">
    <citation type="submission" date="2023-03" db="EMBL/GenBank/DDBJ databases">
        <title>Draft assemblies of triclosan tolerant bacteria isolated from returned activated sludge.</title>
        <authorList>
            <person name="Van Hamelsveld S."/>
        </authorList>
    </citation>
    <scope>NUCLEOTIDE SEQUENCE [LARGE SCALE GENOMIC DNA]</scope>
    <source>
        <strain evidence="5 6">GW210010_S58</strain>
    </source>
</reference>
<feature type="domain" description="Transglycosylase SLT" evidence="3">
    <location>
        <begin position="104"/>
        <end position="211"/>
    </location>
</feature>
<dbReference type="PROSITE" id="PS00922">
    <property type="entry name" value="TRANSGLYCOSYLASE"/>
    <property type="match status" value="1"/>
</dbReference>
<feature type="domain" description="DUF4124" evidence="4">
    <location>
        <begin position="24"/>
        <end position="50"/>
    </location>
</feature>
<dbReference type="PROSITE" id="PS51257">
    <property type="entry name" value="PROKAR_LIPOPROTEIN"/>
    <property type="match status" value="1"/>
</dbReference>
<dbReference type="Proteomes" id="UP001216674">
    <property type="component" value="Unassembled WGS sequence"/>
</dbReference>
<keyword evidence="2" id="KW-0732">Signal</keyword>
<dbReference type="InterPro" id="IPR008258">
    <property type="entry name" value="Transglycosylase_SLT_dom_1"/>
</dbReference>
<evidence type="ECO:0000259" key="3">
    <source>
        <dbReference type="Pfam" id="PF01464"/>
    </source>
</evidence>
<evidence type="ECO:0000313" key="6">
    <source>
        <dbReference type="Proteomes" id="UP001216674"/>
    </source>
</evidence>
<keyword evidence="6" id="KW-1185">Reference proteome</keyword>
<dbReference type="SUPFAM" id="SSF53955">
    <property type="entry name" value="Lysozyme-like"/>
    <property type="match status" value="1"/>
</dbReference>
<dbReference type="RefSeq" id="WP_017229185.1">
    <property type="nucleotide sequence ID" value="NZ_JARJLM010000130.1"/>
</dbReference>
<dbReference type="InterPro" id="IPR023346">
    <property type="entry name" value="Lysozyme-like_dom_sf"/>
</dbReference>
<comment type="similarity">
    <text evidence="1">Belongs to the transglycosylase Slt family.</text>
</comment>
<accession>A0ABT6AK35</accession>
<dbReference type="CDD" id="cd00254">
    <property type="entry name" value="LT-like"/>
    <property type="match status" value="1"/>
</dbReference>
<dbReference type="PANTHER" id="PTHR37423:SF2">
    <property type="entry name" value="MEMBRANE-BOUND LYTIC MUREIN TRANSGLYCOSYLASE C"/>
    <property type="match status" value="1"/>
</dbReference>
<dbReference type="Gene3D" id="1.10.530.10">
    <property type="match status" value="1"/>
</dbReference>
<dbReference type="Pfam" id="PF01464">
    <property type="entry name" value="SLT"/>
    <property type="match status" value="1"/>
</dbReference>
<comment type="caution">
    <text evidence="5">The sequence shown here is derived from an EMBL/GenBank/DDBJ whole genome shotgun (WGS) entry which is preliminary data.</text>
</comment>
<gene>
    <name evidence="5" type="ORF">P3W85_07465</name>
</gene>
<sequence>MTKTRYTSIRPRQWLAAGLVLAGLSCVPAAHAALYGYIDDDGVAHFSDEKLDDRYTLFMKNGGEFKSPSLGRQSQSIGQQIDLETHKLYRYVVNHPNIATVEPMIRQIAHAQNVDPALVKAVMAVESGFNAGAVSPKGAIGLMQVIPDTGARFGVSADAKRTVGQKLADPRTNISAGVRYLRWLMELFPNNLELVLAAYNAGEGAVQRYNNKIPPFPETQQYVSTVLQFYRFYRPGGAPMGVGEGGVSRVKMVIGGRRNMP</sequence>
<dbReference type="PANTHER" id="PTHR37423">
    <property type="entry name" value="SOLUBLE LYTIC MUREIN TRANSGLYCOSYLASE-RELATED"/>
    <property type="match status" value="1"/>
</dbReference>
<dbReference type="Pfam" id="PF13511">
    <property type="entry name" value="DUF4124"/>
    <property type="match status" value="1"/>
</dbReference>
<feature type="chain" id="PRO_5046390301" evidence="2">
    <location>
        <begin position="33"/>
        <end position="261"/>
    </location>
</feature>
<proteinExistence type="inferred from homology"/>
<name>A0ABT6AK35_9BURK</name>
<evidence type="ECO:0000256" key="1">
    <source>
        <dbReference type="ARBA" id="ARBA00007734"/>
    </source>
</evidence>